<organism evidence="1 2">
    <name type="scientific">Acaulospora morrowiae</name>
    <dbReference type="NCBI Taxonomy" id="94023"/>
    <lineage>
        <taxon>Eukaryota</taxon>
        <taxon>Fungi</taxon>
        <taxon>Fungi incertae sedis</taxon>
        <taxon>Mucoromycota</taxon>
        <taxon>Glomeromycotina</taxon>
        <taxon>Glomeromycetes</taxon>
        <taxon>Diversisporales</taxon>
        <taxon>Acaulosporaceae</taxon>
        <taxon>Acaulospora</taxon>
    </lineage>
</organism>
<proteinExistence type="predicted"/>
<dbReference type="OrthoDB" id="2397787at2759"/>
<protein>
    <submittedName>
        <fullName evidence="1">390_t:CDS:1</fullName>
    </submittedName>
</protein>
<name>A0A9N9G0E3_9GLOM</name>
<dbReference type="Proteomes" id="UP000789342">
    <property type="component" value="Unassembled WGS sequence"/>
</dbReference>
<evidence type="ECO:0000313" key="2">
    <source>
        <dbReference type="Proteomes" id="UP000789342"/>
    </source>
</evidence>
<keyword evidence="2" id="KW-1185">Reference proteome</keyword>
<dbReference type="EMBL" id="CAJVPV010004202">
    <property type="protein sequence ID" value="CAG8568587.1"/>
    <property type="molecule type" value="Genomic_DNA"/>
</dbReference>
<dbReference type="AlphaFoldDB" id="A0A9N9G0E3"/>
<accession>A0A9N9G0E3</accession>
<evidence type="ECO:0000313" key="1">
    <source>
        <dbReference type="EMBL" id="CAG8568587.1"/>
    </source>
</evidence>
<sequence>GMNATAEQTVVGVRASGHLFQETFGQLVVSGRLGCVAEVVTEQTVVGVRISRHLFRETFGQLNKVPNDVSQWWIQWEIENFKEREKLIVTQDFLSQVEQTSARDEETRKRFWEVDALDKNYSKSLNDGYIIDQKNFLKVNNYRVNYDEKLSNSSPDNASIRISLFFQCRSKDLELGKTIMDSNFLNDIIDMTDASMKQCIQLRLNEVQRLWLNQLLEKQSWDQASEFKDFCSQFTEDGFDRIRILSFVRKSFVAGRFDSFLHEGHDVEQRIMTHLTHESKTTTPSGM</sequence>
<feature type="non-terminal residue" evidence="1">
    <location>
        <position position="287"/>
    </location>
</feature>
<gene>
    <name evidence="1" type="ORF">AMORRO_LOCUS6358</name>
</gene>
<reference evidence="1" key="1">
    <citation type="submission" date="2021-06" db="EMBL/GenBank/DDBJ databases">
        <authorList>
            <person name="Kallberg Y."/>
            <person name="Tangrot J."/>
            <person name="Rosling A."/>
        </authorList>
    </citation>
    <scope>NUCLEOTIDE SEQUENCE</scope>
    <source>
        <strain evidence="1">CL551</strain>
    </source>
</reference>
<comment type="caution">
    <text evidence="1">The sequence shown here is derived from an EMBL/GenBank/DDBJ whole genome shotgun (WGS) entry which is preliminary data.</text>
</comment>